<dbReference type="AlphaFoldDB" id="A0A2G9SCY7"/>
<evidence type="ECO:0000256" key="6">
    <source>
        <dbReference type="ARBA" id="ARBA00022840"/>
    </source>
</evidence>
<feature type="non-terminal residue" evidence="11">
    <location>
        <position position="367"/>
    </location>
</feature>
<dbReference type="GO" id="GO:0005524">
    <property type="term" value="F:ATP binding"/>
    <property type="evidence" value="ECO:0007669"/>
    <property type="project" value="UniProtKB-KW"/>
</dbReference>
<keyword evidence="4 9" id="KW-0812">Transmembrane</keyword>
<reference evidence="12" key="1">
    <citation type="journal article" date="2017" name="Nat. Commun.">
        <title>The North American bullfrog draft genome provides insight into hormonal regulation of long noncoding RNA.</title>
        <authorList>
            <person name="Hammond S.A."/>
            <person name="Warren R.L."/>
            <person name="Vandervalk B.P."/>
            <person name="Kucuk E."/>
            <person name="Khan H."/>
            <person name="Gibb E.A."/>
            <person name="Pandoh P."/>
            <person name="Kirk H."/>
            <person name="Zhao Y."/>
            <person name="Jones M."/>
            <person name="Mungall A.J."/>
            <person name="Coope R."/>
            <person name="Pleasance S."/>
            <person name="Moore R.A."/>
            <person name="Holt R.A."/>
            <person name="Round J.M."/>
            <person name="Ohora S."/>
            <person name="Walle B.V."/>
            <person name="Veldhoen N."/>
            <person name="Helbing C.C."/>
            <person name="Birol I."/>
        </authorList>
    </citation>
    <scope>NUCLEOTIDE SEQUENCE [LARGE SCALE GENOMIC DNA]</scope>
</reference>
<keyword evidence="8 9" id="KW-0472">Membrane</keyword>
<dbReference type="FunFam" id="3.40.50.300:FF:000335">
    <property type="entry name" value="ATP binding cassette subfamily A member 5"/>
    <property type="match status" value="1"/>
</dbReference>
<dbReference type="SMART" id="SM00382">
    <property type="entry name" value="AAA"/>
    <property type="match status" value="1"/>
</dbReference>
<dbReference type="Proteomes" id="UP000228934">
    <property type="component" value="Unassembled WGS sequence"/>
</dbReference>
<dbReference type="CDD" id="cd03263">
    <property type="entry name" value="ABC_subfamily_A"/>
    <property type="match status" value="1"/>
</dbReference>
<dbReference type="PANTHER" id="PTHR19229">
    <property type="entry name" value="ATP-BINDING CASSETTE TRANSPORTER SUBFAMILY A ABCA"/>
    <property type="match status" value="1"/>
</dbReference>
<feature type="transmembrane region" description="Helical" evidence="9">
    <location>
        <begin position="48"/>
        <end position="73"/>
    </location>
</feature>
<dbReference type="InterPro" id="IPR003439">
    <property type="entry name" value="ABC_transporter-like_ATP-bd"/>
</dbReference>
<evidence type="ECO:0000256" key="8">
    <source>
        <dbReference type="ARBA" id="ARBA00023136"/>
    </source>
</evidence>
<keyword evidence="12" id="KW-1185">Reference proteome</keyword>
<evidence type="ECO:0000256" key="5">
    <source>
        <dbReference type="ARBA" id="ARBA00022741"/>
    </source>
</evidence>
<comment type="subcellular location">
    <subcellularLocation>
        <location evidence="1">Membrane</location>
        <topology evidence="1">Multi-pass membrane protein</topology>
    </subcellularLocation>
</comment>
<name>A0A2G9SCY7_AQUCT</name>
<accession>A0A2G9SCY7</accession>
<gene>
    <name evidence="11" type="ORF">AB205_0026760</name>
</gene>
<dbReference type="GO" id="GO:0005319">
    <property type="term" value="F:lipid transporter activity"/>
    <property type="evidence" value="ECO:0007669"/>
    <property type="project" value="TreeGrafter"/>
</dbReference>
<protein>
    <recommendedName>
        <fullName evidence="10">ABC transporter domain-containing protein</fullName>
    </recommendedName>
</protein>
<proteinExistence type="inferred from homology"/>
<keyword evidence="7 9" id="KW-1133">Transmembrane helix</keyword>
<dbReference type="InterPro" id="IPR027417">
    <property type="entry name" value="P-loop_NTPase"/>
</dbReference>
<evidence type="ECO:0000259" key="10">
    <source>
        <dbReference type="PROSITE" id="PS50893"/>
    </source>
</evidence>
<dbReference type="InterPro" id="IPR026082">
    <property type="entry name" value="ABCA"/>
</dbReference>
<keyword evidence="6" id="KW-0067">ATP-binding</keyword>
<dbReference type="GO" id="GO:0016020">
    <property type="term" value="C:membrane"/>
    <property type="evidence" value="ECO:0007669"/>
    <property type="project" value="UniProtKB-SubCell"/>
</dbReference>
<keyword evidence="3" id="KW-0813">Transport</keyword>
<evidence type="ECO:0000256" key="1">
    <source>
        <dbReference type="ARBA" id="ARBA00004141"/>
    </source>
</evidence>
<dbReference type="GO" id="GO:0140359">
    <property type="term" value="F:ABC-type transporter activity"/>
    <property type="evidence" value="ECO:0007669"/>
    <property type="project" value="InterPro"/>
</dbReference>
<dbReference type="PROSITE" id="PS50893">
    <property type="entry name" value="ABC_TRANSPORTER_2"/>
    <property type="match status" value="1"/>
</dbReference>
<dbReference type="GO" id="GO:0016887">
    <property type="term" value="F:ATP hydrolysis activity"/>
    <property type="evidence" value="ECO:0007669"/>
    <property type="project" value="InterPro"/>
</dbReference>
<dbReference type="Pfam" id="PF00005">
    <property type="entry name" value="ABC_tran"/>
    <property type="match status" value="1"/>
</dbReference>
<dbReference type="EMBL" id="KV925008">
    <property type="protein sequence ID" value="PIO37987.1"/>
    <property type="molecule type" value="Genomic_DNA"/>
</dbReference>
<sequence>MIAAFKLPAFYNYPNLGAVSLLFILFGYATFAWMYLIAGTFKNAGMAFITYVCINLFIGINTIISSSVVYMLLQQTSTTDKNYQSLNTTYNVLTNFFKVFPQFCFGYGLIELAQQQAIQDQYAVFGSSNEVNIFDLDVLGYMFVAMTVQGTFCFLLRLLINDGIIYSCFGLLGVNGAGKTTTFKMLTGDTSPSSGNIQIRNYMGNMVNVLGFNTEWSSFGYCPQEDALDELMTGLEHLYYYARIHGIPERRIKSVSNQLLQKLQLVQYKDRITASYSCGTRRKLSTALALIGRPSILLLDEPSSGMDPKTKRHLWKIISEEIQEKCAVVLTSHSMEECEALCTRLAIMVKGKFQCIGSLQHVKNRLA</sequence>
<evidence type="ECO:0000256" key="7">
    <source>
        <dbReference type="ARBA" id="ARBA00022989"/>
    </source>
</evidence>
<dbReference type="SUPFAM" id="SSF52540">
    <property type="entry name" value="P-loop containing nucleoside triphosphate hydrolases"/>
    <property type="match status" value="1"/>
</dbReference>
<evidence type="ECO:0000313" key="11">
    <source>
        <dbReference type="EMBL" id="PIO37987.1"/>
    </source>
</evidence>
<organism evidence="11 12">
    <name type="scientific">Aquarana catesbeiana</name>
    <name type="common">American bullfrog</name>
    <name type="synonym">Rana catesbeiana</name>
    <dbReference type="NCBI Taxonomy" id="8400"/>
    <lineage>
        <taxon>Eukaryota</taxon>
        <taxon>Metazoa</taxon>
        <taxon>Chordata</taxon>
        <taxon>Craniata</taxon>
        <taxon>Vertebrata</taxon>
        <taxon>Euteleostomi</taxon>
        <taxon>Amphibia</taxon>
        <taxon>Batrachia</taxon>
        <taxon>Anura</taxon>
        <taxon>Neobatrachia</taxon>
        <taxon>Ranoidea</taxon>
        <taxon>Ranidae</taxon>
        <taxon>Aquarana</taxon>
    </lineage>
</organism>
<dbReference type="OrthoDB" id="10255969at2759"/>
<feature type="transmembrane region" description="Helical" evidence="9">
    <location>
        <begin position="16"/>
        <end position="36"/>
    </location>
</feature>
<evidence type="ECO:0000256" key="2">
    <source>
        <dbReference type="ARBA" id="ARBA00008869"/>
    </source>
</evidence>
<evidence type="ECO:0000256" key="3">
    <source>
        <dbReference type="ARBA" id="ARBA00022448"/>
    </source>
</evidence>
<dbReference type="PANTHER" id="PTHR19229:SF266">
    <property type="entry name" value="ATP-BINDING CASSETTE SUB-FAMILY A MEMBER 12-LIKE"/>
    <property type="match status" value="1"/>
</dbReference>
<dbReference type="Gene3D" id="3.40.50.300">
    <property type="entry name" value="P-loop containing nucleotide triphosphate hydrolases"/>
    <property type="match status" value="1"/>
</dbReference>
<evidence type="ECO:0000256" key="4">
    <source>
        <dbReference type="ARBA" id="ARBA00022692"/>
    </source>
</evidence>
<evidence type="ECO:0000313" key="12">
    <source>
        <dbReference type="Proteomes" id="UP000228934"/>
    </source>
</evidence>
<comment type="similarity">
    <text evidence="2">Belongs to the ABC transporter superfamily. ABCA family.</text>
</comment>
<keyword evidence="5" id="KW-0547">Nucleotide-binding</keyword>
<evidence type="ECO:0000256" key="9">
    <source>
        <dbReference type="SAM" id="Phobius"/>
    </source>
</evidence>
<feature type="transmembrane region" description="Helical" evidence="9">
    <location>
        <begin position="138"/>
        <end position="160"/>
    </location>
</feature>
<dbReference type="InterPro" id="IPR003593">
    <property type="entry name" value="AAA+_ATPase"/>
</dbReference>
<feature type="domain" description="ABC transporter" evidence="10">
    <location>
        <begin position="133"/>
        <end position="366"/>
    </location>
</feature>